<accession>A0ABV7WFF2</accession>
<name>A0ABV7WFF2_9MICO</name>
<organism evidence="1 2">
    <name type="scientific">Aquipuribacter hungaricus</name>
    <dbReference type="NCBI Taxonomy" id="545624"/>
    <lineage>
        <taxon>Bacteria</taxon>
        <taxon>Bacillati</taxon>
        <taxon>Actinomycetota</taxon>
        <taxon>Actinomycetes</taxon>
        <taxon>Micrococcales</taxon>
        <taxon>Intrasporangiaceae</taxon>
        <taxon>Aquipuribacter</taxon>
    </lineage>
</organism>
<dbReference type="EMBL" id="JBHRWW010000005">
    <property type="protein sequence ID" value="MFC3688571.1"/>
    <property type="molecule type" value="Genomic_DNA"/>
</dbReference>
<proteinExistence type="predicted"/>
<protein>
    <submittedName>
        <fullName evidence="1">Uncharacterized protein</fullName>
    </submittedName>
</protein>
<reference evidence="2" key="1">
    <citation type="journal article" date="2019" name="Int. J. Syst. Evol. Microbiol.">
        <title>The Global Catalogue of Microorganisms (GCM) 10K type strain sequencing project: providing services to taxonomists for standard genome sequencing and annotation.</title>
        <authorList>
            <consortium name="The Broad Institute Genomics Platform"/>
            <consortium name="The Broad Institute Genome Sequencing Center for Infectious Disease"/>
            <person name="Wu L."/>
            <person name="Ma J."/>
        </authorList>
    </citation>
    <scope>NUCLEOTIDE SEQUENCE [LARGE SCALE GENOMIC DNA]</scope>
    <source>
        <strain evidence="2">NCAIM B.02333</strain>
    </source>
</reference>
<gene>
    <name evidence="1" type="ORF">ACFOLH_09490</name>
</gene>
<comment type="caution">
    <text evidence="1">The sequence shown here is derived from an EMBL/GenBank/DDBJ whole genome shotgun (WGS) entry which is preliminary data.</text>
</comment>
<evidence type="ECO:0000313" key="2">
    <source>
        <dbReference type="Proteomes" id="UP001595685"/>
    </source>
</evidence>
<dbReference type="RefSeq" id="WP_340288930.1">
    <property type="nucleotide sequence ID" value="NZ_JBBEOI010000004.1"/>
</dbReference>
<evidence type="ECO:0000313" key="1">
    <source>
        <dbReference type="EMBL" id="MFC3688571.1"/>
    </source>
</evidence>
<dbReference type="Proteomes" id="UP001595685">
    <property type="component" value="Unassembled WGS sequence"/>
</dbReference>
<sequence>MLLTPGARDSRDRYDRLLAYVDVVEDAASGATLDAGLSLITDGYGIARYDSRDGYGAHAREAEYIEADAGSPSRVDCGAAPAPQVVPAPAGPAAAGCDAAYPGVCIPRRRRIWTAVTCLTAASLS</sequence>
<keyword evidence="2" id="KW-1185">Reference proteome</keyword>